<proteinExistence type="predicted"/>
<dbReference type="CDD" id="cd16936">
    <property type="entry name" value="HATPase_RsbW-like"/>
    <property type="match status" value="1"/>
</dbReference>
<evidence type="ECO:0000256" key="1">
    <source>
        <dbReference type="ARBA" id="ARBA00022527"/>
    </source>
</evidence>
<dbReference type="PANTHER" id="PTHR35526">
    <property type="entry name" value="ANTI-SIGMA-F FACTOR RSBW-RELATED"/>
    <property type="match status" value="1"/>
</dbReference>
<protein>
    <submittedName>
        <fullName evidence="3">ATP-binding protein</fullName>
    </submittedName>
</protein>
<dbReference type="SUPFAM" id="SSF55874">
    <property type="entry name" value="ATPase domain of HSP90 chaperone/DNA topoisomerase II/histidine kinase"/>
    <property type="match status" value="1"/>
</dbReference>
<comment type="caution">
    <text evidence="3">The sequence shown here is derived from an EMBL/GenBank/DDBJ whole genome shotgun (WGS) entry which is preliminary data.</text>
</comment>
<sequence>MSSNKLKLEIPSRCIYLKLVETAFWRYVKINNLEGQIDSDYIVLALVEGVVNAIKHGNKNDIKKKVGVSLILEKNIFKIIIEDRGTGFNPDMIIDPTLEENLSNKNGRGIFIMKELMDNISYIFEGNRTTLIMEKEINISRGV</sequence>
<keyword evidence="1" id="KW-0418">Kinase</keyword>
<keyword evidence="1" id="KW-0723">Serine/threonine-protein kinase</keyword>
<dbReference type="AlphaFoldDB" id="A0A5D0MF34"/>
<reference evidence="3" key="1">
    <citation type="submission" date="2019-08" db="EMBL/GenBank/DDBJ databases">
        <title>Genomic characterization of a novel candidate phylum (ARYD3) from a high temperature, high salinity tertiary oil reservoir in north central Oklahoma, USA.</title>
        <authorList>
            <person name="Youssef N.H."/>
            <person name="Yadav A."/>
            <person name="Elshahed M.S."/>
        </authorList>
    </citation>
    <scope>NUCLEOTIDE SEQUENCE [LARGE SCALE GENOMIC DNA]</scope>
    <source>
        <strain evidence="3">ARYD3</strain>
    </source>
</reference>
<organism evidence="3 4">
    <name type="scientific">Candidatus Mcinerneyibacterium aminivorans</name>
    <dbReference type="NCBI Taxonomy" id="2703815"/>
    <lineage>
        <taxon>Bacteria</taxon>
        <taxon>Candidatus Macinerneyibacteriota</taxon>
        <taxon>Candidatus Mcinerneyibacteria</taxon>
        <taxon>Candidatus Mcinerneyibacteriales</taxon>
        <taxon>Candidatus Mcinerneyibacteriaceae</taxon>
        <taxon>Candidatus Mcinerneyibacterium</taxon>
    </lineage>
</organism>
<feature type="domain" description="Histidine kinase/HSP90-like ATPase" evidence="2">
    <location>
        <begin position="39"/>
        <end position="134"/>
    </location>
</feature>
<dbReference type="PANTHER" id="PTHR35526:SF3">
    <property type="entry name" value="ANTI-SIGMA-F FACTOR RSBW"/>
    <property type="match status" value="1"/>
</dbReference>
<evidence type="ECO:0000313" key="3">
    <source>
        <dbReference type="EMBL" id="TYB31022.1"/>
    </source>
</evidence>
<dbReference type="InterPro" id="IPR050267">
    <property type="entry name" value="Anti-sigma-factor_SerPK"/>
</dbReference>
<keyword evidence="1" id="KW-0808">Transferase</keyword>
<dbReference type="EMBL" id="VSIX01000058">
    <property type="protein sequence ID" value="TYB31022.1"/>
    <property type="molecule type" value="Genomic_DNA"/>
</dbReference>
<name>A0A5D0MF34_9BACT</name>
<dbReference type="Proteomes" id="UP000324143">
    <property type="component" value="Unassembled WGS sequence"/>
</dbReference>
<dbReference type="GO" id="GO:0004674">
    <property type="term" value="F:protein serine/threonine kinase activity"/>
    <property type="evidence" value="ECO:0007669"/>
    <property type="project" value="UniProtKB-KW"/>
</dbReference>
<keyword evidence="3" id="KW-0547">Nucleotide-binding</keyword>
<evidence type="ECO:0000259" key="2">
    <source>
        <dbReference type="Pfam" id="PF13581"/>
    </source>
</evidence>
<dbReference type="Pfam" id="PF13581">
    <property type="entry name" value="HATPase_c_2"/>
    <property type="match status" value="1"/>
</dbReference>
<keyword evidence="3" id="KW-0067">ATP-binding</keyword>
<dbReference type="GO" id="GO:0005524">
    <property type="term" value="F:ATP binding"/>
    <property type="evidence" value="ECO:0007669"/>
    <property type="project" value="UniProtKB-KW"/>
</dbReference>
<evidence type="ECO:0000313" key="4">
    <source>
        <dbReference type="Proteomes" id="UP000324143"/>
    </source>
</evidence>
<accession>A0A5D0MF34</accession>
<dbReference type="InterPro" id="IPR036890">
    <property type="entry name" value="HATPase_C_sf"/>
</dbReference>
<gene>
    <name evidence="3" type="ORF">FXF47_06250</name>
</gene>
<keyword evidence="4" id="KW-1185">Reference proteome</keyword>
<dbReference type="Gene3D" id="3.30.565.10">
    <property type="entry name" value="Histidine kinase-like ATPase, C-terminal domain"/>
    <property type="match status" value="1"/>
</dbReference>
<dbReference type="InterPro" id="IPR003594">
    <property type="entry name" value="HATPase_dom"/>
</dbReference>